<dbReference type="CDD" id="cd01650">
    <property type="entry name" value="RT_nLTR_like"/>
    <property type="match status" value="1"/>
</dbReference>
<dbReference type="InterPro" id="IPR000477">
    <property type="entry name" value="RT_dom"/>
</dbReference>
<dbReference type="OrthoDB" id="5915086at2759"/>
<accession>A0A016X288</accession>
<dbReference type="PANTHER" id="PTHR47027">
    <property type="entry name" value="REVERSE TRANSCRIPTASE DOMAIN-CONTAINING PROTEIN"/>
    <property type="match status" value="1"/>
</dbReference>
<dbReference type="GO" id="GO:0006801">
    <property type="term" value="P:superoxide metabolic process"/>
    <property type="evidence" value="ECO:0007669"/>
    <property type="project" value="InterPro"/>
</dbReference>
<comment type="caution">
    <text evidence="2">The sequence shown here is derived from an EMBL/GenBank/DDBJ whole genome shotgun (WGS) entry which is preliminary data.</text>
</comment>
<dbReference type="SUPFAM" id="SSF56672">
    <property type="entry name" value="DNA/RNA polymerases"/>
    <property type="match status" value="1"/>
</dbReference>
<dbReference type="PROSITE" id="PS50878">
    <property type="entry name" value="RT_POL"/>
    <property type="match status" value="1"/>
</dbReference>
<feature type="domain" description="Reverse transcriptase" evidence="1">
    <location>
        <begin position="478"/>
        <end position="732"/>
    </location>
</feature>
<dbReference type="PANTHER" id="PTHR47027:SF20">
    <property type="entry name" value="REVERSE TRANSCRIPTASE-LIKE PROTEIN WITH RNA-DIRECTED DNA POLYMERASE DOMAIN"/>
    <property type="match status" value="1"/>
</dbReference>
<dbReference type="Pfam" id="PF00078">
    <property type="entry name" value="RVT_1"/>
    <property type="match status" value="1"/>
</dbReference>
<organism evidence="2 3">
    <name type="scientific">Ancylostoma ceylanicum</name>
    <dbReference type="NCBI Taxonomy" id="53326"/>
    <lineage>
        <taxon>Eukaryota</taxon>
        <taxon>Metazoa</taxon>
        <taxon>Ecdysozoa</taxon>
        <taxon>Nematoda</taxon>
        <taxon>Chromadorea</taxon>
        <taxon>Rhabditida</taxon>
        <taxon>Rhabditina</taxon>
        <taxon>Rhabditomorpha</taxon>
        <taxon>Strongyloidea</taxon>
        <taxon>Ancylostomatidae</taxon>
        <taxon>Ancylostomatinae</taxon>
        <taxon>Ancylostoma</taxon>
    </lineage>
</organism>
<reference evidence="3" key="1">
    <citation type="journal article" date="2015" name="Nat. Genet.">
        <title>The genome and transcriptome of the zoonotic hookworm Ancylostoma ceylanicum identify infection-specific gene families.</title>
        <authorList>
            <person name="Schwarz E.M."/>
            <person name="Hu Y."/>
            <person name="Antoshechkin I."/>
            <person name="Miller M.M."/>
            <person name="Sternberg P.W."/>
            <person name="Aroian R.V."/>
        </authorList>
    </citation>
    <scope>NUCLEOTIDE SEQUENCE</scope>
    <source>
        <strain evidence="3">HY135</strain>
    </source>
</reference>
<dbReference type="Gene3D" id="2.60.40.200">
    <property type="entry name" value="Superoxide dismutase, copper/zinc binding domain"/>
    <property type="match status" value="1"/>
</dbReference>
<gene>
    <name evidence="2" type="primary">Acey_s0430.g1304</name>
    <name evidence="2" type="ORF">Y032_0430g1304</name>
</gene>
<dbReference type="Proteomes" id="UP000024635">
    <property type="component" value="Unassembled WGS sequence"/>
</dbReference>
<name>A0A016X288_9BILA</name>
<dbReference type="Gene3D" id="3.60.10.10">
    <property type="entry name" value="Endonuclease/exonuclease/phosphatase"/>
    <property type="match status" value="1"/>
</dbReference>
<keyword evidence="3" id="KW-1185">Reference proteome</keyword>
<dbReference type="GO" id="GO:0003824">
    <property type="term" value="F:catalytic activity"/>
    <property type="evidence" value="ECO:0007669"/>
    <property type="project" value="InterPro"/>
</dbReference>
<dbReference type="Gene3D" id="3.30.70.270">
    <property type="match status" value="1"/>
</dbReference>
<protein>
    <recommendedName>
        <fullName evidence="1">Reverse transcriptase domain-containing protein</fullName>
    </recommendedName>
</protein>
<evidence type="ECO:0000259" key="1">
    <source>
        <dbReference type="PROSITE" id="PS50878"/>
    </source>
</evidence>
<dbReference type="InterPro" id="IPR043128">
    <property type="entry name" value="Rev_trsase/Diguanyl_cyclase"/>
</dbReference>
<dbReference type="GO" id="GO:0046872">
    <property type="term" value="F:metal ion binding"/>
    <property type="evidence" value="ECO:0007669"/>
    <property type="project" value="InterPro"/>
</dbReference>
<dbReference type="InterPro" id="IPR036691">
    <property type="entry name" value="Endo/exonu/phosph_ase_sf"/>
</dbReference>
<dbReference type="EMBL" id="JARK01000030">
    <property type="protein sequence ID" value="EYC45383.1"/>
    <property type="molecule type" value="Genomic_DNA"/>
</dbReference>
<evidence type="ECO:0000313" key="2">
    <source>
        <dbReference type="EMBL" id="EYC45383.1"/>
    </source>
</evidence>
<dbReference type="Pfam" id="PF03372">
    <property type="entry name" value="Exo_endo_phos"/>
    <property type="match status" value="1"/>
</dbReference>
<dbReference type="STRING" id="53326.A0A016X288"/>
<dbReference type="InterPro" id="IPR036423">
    <property type="entry name" value="SOD-like_Cu/Zn_dom_sf"/>
</dbReference>
<dbReference type="SUPFAM" id="SSF49329">
    <property type="entry name" value="Cu,Zn superoxide dismutase-like"/>
    <property type="match status" value="1"/>
</dbReference>
<dbReference type="InterPro" id="IPR005135">
    <property type="entry name" value="Endo/exonuclease/phosphatase"/>
</dbReference>
<dbReference type="InterPro" id="IPR043502">
    <property type="entry name" value="DNA/RNA_pol_sf"/>
</dbReference>
<evidence type="ECO:0000313" key="3">
    <source>
        <dbReference type="Proteomes" id="UP000024635"/>
    </source>
</evidence>
<dbReference type="SUPFAM" id="SSF56219">
    <property type="entry name" value="DNase I-like"/>
    <property type="match status" value="1"/>
</dbReference>
<proteinExistence type="predicted"/>
<sequence>MMTICTFNARTLASEASIEDLMVQARKIRYDVIGLTETRRHRPLNATFDTGEELFLGTCDSRGVGGVGVLVNTNLAMNIDSFEQLTTRIGRLRLRRCGSMPALTVFVAYAPTSSYDEDEIEAFYMDLEKFYREDHTFYKVIVGDFNAKIGPRRTPEELHIGTHGLQWNEQGERLSEFIMTTRTIHGNSQFQKPTSLRWTWESPGGEYHNEIDHIIVNRRYCLTDVGVVPKFYTGSDHRLLRARFFFSRKGEKAAKYKKRSPKPTINWDLFTTLAGFWEDTVVDNIDEEYERLIQHLRDSAKKAEGLRTTKRRLSHETLELIRQRGAARAAGNYQLTSELARRCREAIKEDLKERRAAVLAEAAEAGRSIRNTRRDFANRKTKMTALRRPDGTITSSRRVMEKVIYDFYSDLFDSHVHLPPCHLREDEYVIPSVLPSEVRHAIKSVKNRTAPGPDRIRPEHLKNLPTALVNTLARLFTRYLSECKVPSQWKTSRTVLLYKKGDPQDIGNYRPICLLSVVYKLFTRVILNRIERTLDEGQPCEQAGFRKGFSTIDHIHTVTRLIEVSREYKMPLCLTFIDLKKAFDTVETEAVLEALGNQGVPTQYIRIFRELYSNFTTRISPFYDDITIDVRRGVRQGDTVSPKLFTATLEDVMRRLEWDNMGVRVDGRLLHHLRFADDIVLITPSISQAERMLADFDDACGKIGLQLNLTKTMFMRNGWVPDAPFSLNGTTISECSSYVYLGREVNMMNDLAPELGRRKRAAWGAYKSIEDVVKKTKNIRLRAHLFNTTVLPALTYASETWALRKQDENAVSVIERSIERVMLGMTRLTQVRAGIRSSTLRQQSKIRDAAVYAKSSKIRWAGHVMRLNDHRWTRAVSDWTPRNVKRTTGRPPTRWSDFFTKSFKERYDAVRVSRTDRTHWTTLARERDKWKDCWRPLGLPDDQRESSLFCGNPSAMVNLFSAILFLAIHFAYANIFYRTLLNGEKFKGFLQVSPVGDDQYVVSFNVSHSEGNVKWGLYMASAPYDMAMITENCKRAKKSPCMLRDLPLEEKTLGGWDIIGHTVVLSRGFETVACATIILPGLPLLRASFHAPPVEGHIHIIPFNDMQARVLPDLKYSSEYENEEPQKALIEWAFVQDCDKSVNSSEVANGNELGVDSRSTLTVEVPKNYTFRFFALFVDNKLFTCSPIGNVEIRQIKKGRYVLSQVFRDDCLDMSTETVHKSFEYFYPTINIFGPDSIALKSLVADNSCGPLRPQFPRPAATANYIYPIAGRLVLVDMDDRILLTGELRHLNESSATRATVQVSSEWTNATGCPICTDNQKCRTIEDAAIIVGKDEPTVTLSGVFPWFQIGKARSITVDLQWTKVCANITQLVSGALSAHALIRQITSSSAPIVASIVVLEYPANNYTEALVNKHKVFSSVTAHAVPLDNSVTTSPPCGLESLGPSEKKWWIERLASILSGDDNDTTVIIGSKQLVTGIDSVLGISVLLKENDAVSCGHFEPLTERVIAVAKFEKTIEGYVKMTQYGTSNWAAGIPTEIYYSLHDGNETNTNSTKIEMEWQFVTHDKAACSSAPVYNPFRLNGNCSRDMSLLCAVGDAYKRSAPLLMNTRQHLVVNNLPLSGPYSILNTSLRIRKRQNDKTTFECVPLQLFSEATFRWIAPSNLTLSNLQAIIVKKLNLKHFQVQFDYTRDPYKTRCSIYRVTILEEDWRLSEVLHMFNVEQKKFKSDADFECGDDLSPAGSQSTSSPATVFFILSYAVLLNS</sequence>